<comment type="subcellular location">
    <subcellularLocation>
        <location evidence="7 8">Cytoplasm</location>
    </subcellularLocation>
</comment>
<comment type="catalytic activity">
    <reaction evidence="6">
        <text>Fe-coproporphyrin III + 2 H(+) = coproporphyrin III + Fe(2+)</text>
        <dbReference type="Rhea" id="RHEA:49572"/>
        <dbReference type="ChEBI" id="CHEBI:15378"/>
        <dbReference type="ChEBI" id="CHEBI:29033"/>
        <dbReference type="ChEBI" id="CHEBI:68438"/>
        <dbReference type="ChEBI" id="CHEBI:131725"/>
        <dbReference type="EC" id="4.99.1.9"/>
    </reaction>
    <physiologicalReaction direction="right-to-left" evidence="6">
        <dbReference type="Rhea" id="RHEA:49574"/>
    </physiologicalReaction>
</comment>
<dbReference type="UniPathway" id="UPA00252"/>
<reference evidence="9 10" key="1">
    <citation type="journal article" date="2017" name="Front. Microbiol.">
        <title>Genomic Characterization of Dairy Associated Leuconostoc Species and Diversity of Leuconostocs in Undefined Mixed Mesophilic Starter Cultures.</title>
        <authorList>
            <person name="Frantzen C.A."/>
            <person name="Kot W."/>
            <person name="Pedersen T.B."/>
            <person name="Ardo Y.M."/>
            <person name="Broadbent J.R."/>
            <person name="Neve H."/>
            <person name="Hansen L.H."/>
            <person name="Dal Bello F."/>
            <person name="Ostlie H.M."/>
            <person name="Kleppen H.P."/>
            <person name="Vogensen F.K."/>
            <person name="Holo H."/>
        </authorList>
    </citation>
    <scope>NUCLEOTIDE SEQUENCE [LARGE SCALE GENOMIC DNA]</scope>
    <source>
        <strain evidence="9 10">LMGCF08</strain>
    </source>
</reference>
<dbReference type="InterPro" id="IPR019772">
    <property type="entry name" value="Ferrochelatase_AS"/>
</dbReference>
<dbReference type="Proteomes" id="UP000192288">
    <property type="component" value="Unassembled WGS sequence"/>
</dbReference>
<sequence length="314" mass="35528">MKNSLLIVNLGTPAEPTTQAVKQYLKAFLSDHNVIQMPKWLWQPILNHIILPTRSWRSATFYQHVWQPLGSPLMQYTKLQAQQIQALLPDWQVSYAMTYGQPSIAGELHKLQNAGVDNIVVLPLFPQYSTTTTKSIVEQVEATGIPTQIITDFYQHEHYQQLLAKTVASQWDPDKYDQLLVSYHGIPSSYVRKGDPYLQQCTDTTANLMSSVPSLNRDNVTQVFQSKFGPMPWLKPYLRPTLQQLPVLGKRRILIVTPSFVADCLETLEEINVQGYQTFGSTGGELYDVVPPFNDSPDFSSFLAQLATDEVAHD</sequence>
<evidence type="ECO:0000256" key="8">
    <source>
        <dbReference type="RuleBase" id="RU000607"/>
    </source>
</evidence>
<dbReference type="GO" id="GO:0004325">
    <property type="term" value="F:ferrochelatase activity"/>
    <property type="evidence" value="ECO:0007669"/>
    <property type="project" value="UniProtKB-UniRule"/>
</dbReference>
<dbReference type="AlphaFoldDB" id="A0A1X0VD72"/>
<name>A0A1X0VD72_LEUPS</name>
<keyword evidence="7" id="KW-0479">Metal-binding</keyword>
<protein>
    <recommendedName>
        <fullName evidence="7">Coproporphyrin III ferrochelatase</fullName>
        <ecNumber evidence="7">4.99.1.9</ecNumber>
    </recommendedName>
</protein>
<keyword evidence="5 7" id="KW-0627">Porphyrin biosynthesis</keyword>
<evidence type="ECO:0000256" key="6">
    <source>
        <dbReference type="ARBA" id="ARBA00024536"/>
    </source>
</evidence>
<keyword evidence="2 7" id="KW-0408">Iron</keyword>
<dbReference type="PANTHER" id="PTHR11108:SF1">
    <property type="entry name" value="FERROCHELATASE, MITOCHONDRIAL"/>
    <property type="match status" value="1"/>
</dbReference>
<dbReference type="EMBL" id="MPLS01000020">
    <property type="protein sequence ID" value="ORI97584.1"/>
    <property type="molecule type" value="Genomic_DNA"/>
</dbReference>
<dbReference type="Gene3D" id="3.40.50.1400">
    <property type="match status" value="2"/>
</dbReference>
<dbReference type="EC" id="4.99.1.9" evidence="7"/>
<dbReference type="InterPro" id="IPR001015">
    <property type="entry name" value="Ferrochelatase"/>
</dbReference>
<dbReference type="InterPro" id="IPR033644">
    <property type="entry name" value="Ferrochelatase_C"/>
</dbReference>
<dbReference type="PROSITE" id="PS00534">
    <property type="entry name" value="FERROCHELATASE"/>
    <property type="match status" value="1"/>
</dbReference>
<comment type="pathway">
    <text evidence="1 7 8">Porphyrin-containing compound metabolism; protoheme biosynthesis.</text>
</comment>
<dbReference type="InterPro" id="IPR033659">
    <property type="entry name" value="Ferrochelatase_N"/>
</dbReference>
<gene>
    <name evidence="7" type="primary">cpfC</name>
    <name evidence="9" type="ORF">BMR96_06305</name>
</gene>
<evidence type="ECO:0000256" key="3">
    <source>
        <dbReference type="ARBA" id="ARBA00023133"/>
    </source>
</evidence>
<dbReference type="PANTHER" id="PTHR11108">
    <property type="entry name" value="FERROCHELATASE"/>
    <property type="match status" value="1"/>
</dbReference>
<evidence type="ECO:0000256" key="5">
    <source>
        <dbReference type="ARBA" id="ARBA00023244"/>
    </source>
</evidence>
<dbReference type="GO" id="GO:0005737">
    <property type="term" value="C:cytoplasm"/>
    <property type="evidence" value="ECO:0007669"/>
    <property type="project" value="UniProtKB-SubCell"/>
</dbReference>
<keyword evidence="7 8" id="KW-0963">Cytoplasm</keyword>
<dbReference type="Pfam" id="PF00762">
    <property type="entry name" value="Ferrochelatase"/>
    <property type="match status" value="1"/>
</dbReference>
<keyword evidence="3 7" id="KW-0350">Heme biosynthesis</keyword>
<dbReference type="HAMAP" id="MF_00323">
    <property type="entry name" value="Ferrochelatase"/>
    <property type="match status" value="1"/>
</dbReference>
<keyword evidence="4 7" id="KW-0456">Lyase</keyword>
<comment type="caution">
    <text evidence="9">The sequence shown here is derived from an EMBL/GenBank/DDBJ whole genome shotgun (WGS) entry which is preliminary data.</text>
</comment>
<comment type="function">
    <text evidence="7 8">Involved in coproporphyrin-dependent heme b biosynthesis. Catalyzes the insertion of ferrous iron into coproporphyrin III to form Fe-coproporphyrin III.</text>
</comment>
<dbReference type="CDD" id="cd00419">
    <property type="entry name" value="Ferrochelatase_C"/>
    <property type="match status" value="1"/>
</dbReference>
<dbReference type="STRING" id="33968.BMS77_03605"/>
<organism evidence="9 10">
    <name type="scientific">Leuconostoc pseudomesenteroides</name>
    <dbReference type="NCBI Taxonomy" id="33968"/>
    <lineage>
        <taxon>Bacteria</taxon>
        <taxon>Bacillati</taxon>
        <taxon>Bacillota</taxon>
        <taxon>Bacilli</taxon>
        <taxon>Lactobacillales</taxon>
        <taxon>Lactobacillaceae</taxon>
        <taxon>Leuconostoc</taxon>
    </lineage>
</organism>
<evidence type="ECO:0000256" key="2">
    <source>
        <dbReference type="ARBA" id="ARBA00023004"/>
    </source>
</evidence>
<dbReference type="CDD" id="cd03411">
    <property type="entry name" value="Ferrochelatase_N"/>
    <property type="match status" value="1"/>
</dbReference>
<feature type="binding site" evidence="7">
    <location>
        <position position="266"/>
    </location>
    <ligand>
        <name>Fe(2+)</name>
        <dbReference type="ChEBI" id="CHEBI:29033"/>
    </ligand>
</feature>
<comment type="similarity">
    <text evidence="7 8">Belongs to the ferrochelatase family.</text>
</comment>
<evidence type="ECO:0000313" key="9">
    <source>
        <dbReference type="EMBL" id="ORI97584.1"/>
    </source>
</evidence>
<proteinExistence type="inferred from homology"/>
<dbReference type="RefSeq" id="WP_004915720.1">
    <property type="nucleotide sequence ID" value="NZ_MPLS01000020.1"/>
</dbReference>
<dbReference type="eggNOG" id="COG0276">
    <property type="taxonomic scope" value="Bacteria"/>
</dbReference>
<dbReference type="NCBIfam" id="TIGR00109">
    <property type="entry name" value="hemH"/>
    <property type="match status" value="1"/>
</dbReference>
<accession>A0A1X0VD72</accession>
<evidence type="ECO:0000313" key="10">
    <source>
        <dbReference type="Proteomes" id="UP000192288"/>
    </source>
</evidence>
<feature type="binding site" evidence="7">
    <location>
        <position position="184"/>
    </location>
    <ligand>
        <name>Fe(2+)</name>
        <dbReference type="ChEBI" id="CHEBI:29033"/>
    </ligand>
</feature>
<dbReference type="GO" id="GO:0006783">
    <property type="term" value="P:heme biosynthetic process"/>
    <property type="evidence" value="ECO:0007669"/>
    <property type="project" value="UniProtKB-UniRule"/>
</dbReference>
<dbReference type="SUPFAM" id="SSF53800">
    <property type="entry name" value="Chelatase"/>
    <property type="match status" value="1"/>
</dbReference>
<dbReference type="GO" id="GO:0046872">
    <property type="term" value="F:metal ion binding"/>
    <property type="evidence" value="ECO:0007669"/>
    <property type="project" value="UniProtKB-UniRule"/>
</dbReference>
<evidence type="ECO:0000256" key="4">
    <source>
        <dbReference type="ARBA" id="ARBA00023239"/>
    </source>
</evidence>
<evidence type="ECO:0000256" key="7">
    <source>
        <dbReference type="HAMAP-Rule" id="MF_00323"/>
    </source>
</evidence>
<comment type="caution">
    <text evidence="7">Lacks conserved residue(s) required for the propagation of feature annotation.</text>
</comment>
<evidence type="ECO:0000256" key="1">
    <source>
        <dbReference type="ARBA" id="ARBA00004744"/>
    </source>
</evidence>